<dbReference type="GO" id="GO:0016787">
    <property type="term" value="F:hydrolase activity"/>
    <property type="evidence" value="ECO:0007669"/>
    <property type="project" value="UniProtKB-KW"/>
</dbReference>
<dbReference type="SUPFAM" id="SSF53474">
    <property type="entry name" value="alpha/beta-Hydrolases"/>
    <property type="match status" value="1"/>
</dbReference>
<protein>
    <submittedName>
        <fullName evidence="3">Alpha/beta fold hydrolase</fullName>
    </submittedName>
</protein>
<evidence type="ECO:0000256" key="1">
    <source>
        <dbReference type="SAM" id="SignalP"/>
    </source>
</evidence>
<evidence type="ECO:0000313" key="3">
    <source>
        <dbReference type="EMBL" id="MBC3813065.1"/>
    </source>
</evidence>
<feature type="signal peptide" evidence="1">
    <location>
        <begin position="1"/>
        <end position="19"/>
    </location>
</feature>
<dbReference type="EMBL" id="JACOFT010000007">
    <property type="protein sequence ID" value="MBC3813065.1"/>
    <property type="molecule type" value="Genomic_DNA"/>
</dbReference>
<comment type="caution">
    <text evidence="3">The sequence shown here is derived from an EMBL/GenBank/DDBJ whole genome shotgun (WGS) entry which is preliminary data.</text>
</comment>
<reference evidence="3 4" key="1">
    <citation type="submission" date="2020-08" db="EMBL/GenBank/DDBJ databases">
        <title>Novel species isolated from subtropical streams in China.</title>
        <authorList>
            <person name="Lu H."/>
        </authorList>
    </citation>
    <scope>NUCLEOTIDE SEQUENCE [LARGE SCALE GENOMIC DNA]</scope>
    <source>
        <strain evidence="3 4">CCTCC AB 2015119</strain>
    </source>
</reference>
<feature type="domain" description="Serine aminopeptidase S33" evidence="2">
    <location>
        <begin position="77"/>
        <end position="166"/>
    </location>
</feature>
<accession>A0ABR6XJH7</accession>
<dbReference type="Pfam" id="PF12146">
    <property type="entry name" value="Hydrolase_4"/>
    <property type="match status" value="1"/>
</dbReference>
<evidence type="ECO:0000313" key="4">
    <source>
        <dbReference type="Proteomes" id="UP000637632"/>
    </source>
</evidence>
<keyword evidence="1" id="KW-0732">Signal</keyword>
<sequence>MCSALMVSIAVFCASPAQADSTERGISLATANDEIQGSLLQPEGSAKVPVVLIIAGSGPTNRNGNSAGSSGNNNSLKMLAEGLANQGYASVRFDKRGVGDSAAVAKMESAIRFETYVDDAAAWLKMLKADTRFSDVVVLGHSEGSLIAMLAAQQVPVSALVSVAGAGSNLADVLRQQLYGKLPPDLVKPNEDILQALQAGKTTASVPPALQFLYRESVQPYLISLYRYTPLQEIRKLTMPVLILQGDTDIQVDRRQAEALKAAKPDAELHIISGMNHVLKMVPADAKNHMASYSDPTLPISPELIRHLSAFLQQLPRH</sequence>
<dbReference type="InterPro" id="IPR029058">
    <property type="entry name" value="AB_hydrolase_fold"/>
</dbReference>
<feature type="chain" id="PRO_5046934001" evidence="1">
    <location>
        <begin position="20"/>
        <end position="318"/>
    </location>
</feature>
<keyword evidence="4" id="KW-1185">Reference proteome</keyword>
<name>A0ABR6XJH7_9BURK</name>
<gene>
    <name evidence="3" type="ORF">H8K26_16605</name>
</gene>
<dbReference type="Proteomes" id="UP000637632">
    <property type="component" value="Unassembled WGS sequence"/>
</dbReference>
<dbReference type="Gene3D" id="3.40.50.1820">
    <property type="entry name" value="alpha/beta hydrolase"/>
    <property type="match status" value="1"/>
</dbReference>
<organism evidence="3 4">
    <name type="scientific">Undibacterium aquatile</name>
    <dbReference type="NCBI Taxonomy" id="1537398"/>
    <lineage>
        <taxon>Bacteria</taxon>
        <taxon>Pseudomonadati</taxon>
        <taxon>Pseudomonadota</taxon>
        <taxon>Betaproteobacteria</taxon>
        <taxon>Burkholderiales</taxon>
        <taxon>Oxalobacteraceae</taxon>
        <taxon>Undibacterium</taxon>
    </lineage>
</organism>
<proteinExistence type="predicted"/>
<dbReference type="InterPro" id="IPR022742">
    <property type="entry name" value="Hydrolase_4"/>
</dbReference>
<dbReference type="InterPro" id="IPR053145">
    <property type="entry name" value="AB_hydrolase_Est10"/>
</dbReference>
<dbReference type="PANTHER" id="PTHR43265:SF1">
    <property type="entry name" value="ESTERASE ESTD"/>
    <property type="match status" value="1"/>
</dbReference>
<keyword evidence="3" id="KW-0378">Hydrolase</keyword>
<dbReference type="PANTHER" id="PTHR43265">
    <property type="entry name" value="ESTERASE ESTD"/>
    <property type="match status" value="1"/>
</dbReference>
<evidence type="ECO:0000259" key="2">
    <source>
        <dbReference type="Pfam" id="PF12146"/>
    </source>
</evidence>